<comment type="caution">
    <text evidence="1">The sequence shown here is derived from an EMBL/GenBank/DDBJ whole genome shotgun (WGS) entry which is preliminary data.</text>
</comment>
<name>A0A0F3QJH9_RICBE</name>
<dbReference type="Gene3D" id="1.25.40.10">
    <property type="entry name" value="Tetratricopeptide repeat domain"/>
    <property type="match status" value="2"/>
</dbReference>
<gene>
    <name evidence="1" type="ORF">RBEMOGI_1041</name>
</gene>
<reference evidence="1 2" key="1">
    <citation type="submission" date="2015-02" db="EMBL/GenBank/DDBJ databases">
        <title>Genome Sequencing of Rickettsiales.</title>
        <authorList>
            <person name="Daugherty S.C."/>
            <person name="Su Q."/>
            <person name="Abolude K."/>
            <person name="Beier-Sexton M."/>
            <person name="Carlyon J.A."/>
            <person name="Carter R."/>
            <person name="Day N.P."/>
            <person name="Dumler S.J."/>
            <person name="Dyachenko V."/>
            <person name="Godinez A."/>
            <person name="Kurtti T.J."/>
            <person name="Lichay M."/>
            <person name="Mullins K.E."/>
            <person name="Ott S."/>
            <person name="Pappas-Brown V."/>
            <person name="Paris D.H."/>
            <person name="Patel P."/>
            <person name="Richards A.L."/>
            <person name="Sadzewicz L."/>
            <person name="Sears K."/>
            <person name="Seidman D."/>
            <person name="Sengamalay N."/>
            <person name="Stenos J."/>
            <person name="Tallon L.J."/>
            <person name="Vincent G."/>
            <person name="Fraser C.M."/>
            <person name="Munderloh U."/>
            <person name="Dunning-Hotopp J.C."/>
        </authorList>
    </citation>
    <scope>NUCLEOTIDE SEQUENCE [LARGE SCALE GENOMIC DNA]</scope>
    <source>
        <strain evidence="1 2">RML Mogi</strain>
    </source>
</reference>
<evidence type="ECO:0000313" key="2">
    <source>
        <dbReference type="Proteomes" id="UP000033689"/>
    </source>
</evidence>
<dbReference type="SUPFAM" id="SSF48452">
    <property type="entry name" value="TPR-like"/>
    <property type="match status" value="1"/>
</dbReference>
<dbReference type="InterPro" id="IPR019734">
    <property type="entry name" value="TPR_rpt"/>
</dbReference>
<organism evidence="1 2">
    <name type="scientific">Rickettsia bellii str. RML Mogi</name>
    <dbReference type="NCBI Taxonomy" id="1359194"/>
    <lineage>
        <taxon>Bacteria</taxon>
        <taxon>Pseudomonadati</taxon>
        <taxon>Pseudomonadota</taxon>
        <taxon>Alphaproteobacteria</taxon>
        <taxon>Rickettsiales</taxon>
        <taxon>Rickettsiaceae</taxon>
        <taxon>Rickettsieae</taxon>
        <taxon>Rickettsia</taxon>
        <taxon>belli group</taxon>
    </lineage>
</organism>
<accession>A0A0F3QJH9</accession>
<dbReference type="SMART" id="SM00028">
    <property type="entry name" value="TPR"/>
    <property type="match status" value="4"/>
</dbReference>
<sequence length="729" mass="83399">MSNNIFAREQISNLVTPVSYFIDHISQLKKIKSNLIKYKQSSLVGVSGMGKTQIARMYAYDKDNKADYDIIWFIDCNLDIDGQLVNLAKAINIKANTAVVSENINVVRKELMTYLTSKNRWLLVFDNLKIGQNKKVANFINWEHNGNILFCSQDSESLPNIVKISAFEEKESKMLVENILESNNPESIEFLVQEFKGYPILMVQGSQILNQVQGLSLNEYKKKIQEADDKIKLNITLAISELSPSAQKLLNEIALINNQSFSKEFLSSITSDKDHLDDDIYNISKFALITNIEPNENNPIFEMHDVIVEKILQINENDNKENLYQLITNLLNTIPKSLIKGNIFRKNKTVLDNIEIITQNAENYNISIYKILELKLNLLIQYVTACDLTRSKILVDWFDKNEKENNFKLLMMDNDEKGAYATYLGRIGWYYSKNSESREAIEYFMKAKKVFEGVKEYGTSKSNIVFGLVISNVQLGNLKEAEANIQIMQDMFNQNLIDKTDAATLDYAKAHLFLAQGKYEEALKQINATIDACIDNGMKPQDVFLTGLYLLKIDILNNLKNYNDALPLLEEVYNMKKPKEKEEYPIFGRIYTQMSIVKLGLGNNNEALEYAKKAVEAFLKDPNRSNKDVAASPDIYLAKAFVAEGNAFASINKNEDAVTAYATAENIYWNNYRENMKNVDAISIMYLNAAKASCHVPLKSFYKNFRDHHIEKFGEQHPRSIEILKLNCH</sequence>
<dbReference type="AlphaFoldDB" id="A0A0F3QJH9"/>
<evidence type="ECO:0000313" key="1">
    <source>
        <dbReference type="EMBL" id="KJV92412.1"/>
    </source>
</evidence>
<dbReference type="EMBL" id="LAOJ01000001">
    <property type="protein sequence ID" value="KJV92412.1"/>
    <property type="molecule type" value="Genomic_DNA"/>
</dbReference>
<protein>
    <submittedName>
        <fullName evidence="1">TPR repeat family protein</fullName>
    </submittedName>
</protein>
<dbReference type="PATRIC" id="fig|1359194.3.peg.1059"/>
<dbReference type="InterPro" id="IPR027417">
    <property type="entry name" value="P-loop_NTPase"/>
</dbReference>
<dbReference type="Proteomes" id="UP000033689">
    <property type="component" value="Unassembled WGS sequence"/>
</dbReference>
<proteinExistence type="predicted"/>
<dbReference type="InterPro" id="IPR011990">
    <property type="entry name" value="TPR-like_helical_dom_sf"/>
</dbReference>
<dbReference type="Gene3D" id="3.40.50.300">
    <property type="entry name" value="P-loop containing nucleotide triphosphate hydrolases"/>
    <property type="match status" value="1"/>
</dbReference>
<dbReference type="SUPFAM" id="SSF52540">
    <property type="entry name" value="P-loop containing nucleoside triphosphate hydrolases"/>
    <property type="match status" value="1"/>
</dbReference>